<feature type="domain" description="Major facilitator superfamily (MFS) profile" evidence="8">
    <location>
        <begin position="222"/>
        <end position="410"/>
    </location>
</feature>
<feature type="transmembrane region" description="Helical" evidence="7">
    <location>
        <begin position="379"/>
        <end position="402"/>
    </location>
</feature>
<dbReference type="InterPro" id="IPR020846">
    <property type="entry name" value="MFS_dom"/>
</dbReference>
<dbReference type="RefSeq" id="WP_379576064.1">
    <property type="nucleotide sequence ID" value="NZ_JBHUFV010000047.1"/>
</dbReference>
<dbReference type="Pfam" id="PF05977">
    <property type="entry name" value="MFS_3"/>
    <property type="match status" value="1"/>
</dbReference>
<dbReference type="Gene3D" id="1.20.1250.20">
    <property type="entry name" value="MFS general substrate transporter like domains"/>
    <property type="match status" value="1"/>
</dbReference>
<evidence type="ECO:0000313" key="9">
    <source>
        <dbReference type="EMBL" id="MFD1935960.1"/>
    </source>
</evidence>
<evidence type="ECO:0000256" key="6">
    <source>
        <dbReference type="ARBA" id="ARBA00023136"/>
    </source>
</evidence>
<keyword evidence="2" id="KW-0813">Transport</keyword>
<feature type="transmembrane region" description="Helical" evidence="7">
    <location>
        <begin position="106"/>
        <end position="125"/>
    </location>
</feature>
<dbReference type="Proteomes" id="UP001597368">
    <property type="component" value="Unassembled WGS sequence"/>
</dbReference>
<dbReference type="InterPro" id="IPR036259">
    <property type="entry name" value="MFS_trans_sf"/>
</dbReference>
<feature type="transmembrane region" description="Helical" evidence="7">
    <location>
        <begin position="254"/>
        <end position="277"/>
    </location>
</feature>
<dbReference type="InterPro" id="IPR010290">
    <property type="entry name" value="TM_effector"/>
</dbReference>
<comment type="caution">
    <text evidence="9">The sequence shown here is derived from an EMBL/GenBank/DDBJ whole genome shotgun (WGS) entry which is preliminary data.</text>
</comment>
<reference evidence="10" key="1">
    <citation type="journal article" date="2019" name="Int. J. Syst. Evol. Microbiol.">
        <title>The Global Catalogue of Microorganisms (GCM) 10K type strain sequencing project: providing services to taxonomists for standard genome sequencing and annotation.</title>
        <authorList>
            <consortium name="The Broad Institute Genomics Platform"/>
            <consortium name="The Broad Institute Genome Sequencing Center for Infectious Disease"/>
            <person name="Wu L."/>
            <person name="Ma J."/>
        </authorList>
    </citation>
    <scope>NUCLEOTIDE SEQUENCE [LARGE SCALE GENOMIC DNA]</scope>
    <source>
        <strain evidence="10">ICMP 6774ER</strain>
    </source>
</reference>
<protein>
    <submittedName>
        <fullName evidence="9">MFS transporter</fullName>
    </submittedName>
</protein>
<keyword evidence="4 7" id="KW-0812">Transmembrane</keyword>
<feature type="transmembrane region" description="Helical" evidence="7">
    <location>
        <begin position="21"/>
        <end position="41"/>
    </location>
</feature>
<dbReference type="EMBL" id="JBHUFV010000047">
    <property type="protein sequence ID" value="MFD1935960.1"/>
    <property type="molecule type" value="Genomic_DNA"/>
</dbReference>
<name>A0ABW4T1Y4_9ACTN</name>
<keyword evidence="3" id="KW-1003">Cell membrane</keyword>
<dbReference type="PANTHER" id="PTHR23513:SF6">
    <property type="entry name" value="MAJOR FACILITATOR SUPERFAMILY ASSOCIATED DOMAIN-CONTAINING PROTEIN"/>
    <property type="match status" value="1"/>
</dbReference>
<evidence type="ECO:0000313" key="10">
    <source>
        <dbReference type="Proteomes" id="UP001597368"/>
    </source>
</evidence>
<comment type="subcellular location">
    <subcellularLocation>
        <location evidence="1">Cell membrane</location>
        <topology evidence="1">Multi-pass membrane protein</topology>
    </subcellularLocation>
</comment>
<dbReference type="SUPFAM" id="SSF103473">
    <property type="entry name" value="MFS general substrate transporter"/>
    <property type="match status" value="1"/>
</dbReference>
<dbReference type="PROSITE" id="PS50850">
    <property type="entry name" value="MFS"/>
    <property type="match status" value="1"/>
</dbReference>
<evidence type="ECO:0000256" key="7">
    <source>
        <dbReference type="SAM" id="Phobius"/>
    </source>
</evidence>
<organism evidence="9 10">
    <name type="scientific">Nonomuraea mangrovi</name>
    <dbReference type="NCBI Taxonomy" id="2316207"/>
    <lineage>
        <taxon>Bacteria</taxon>
        <taxon>Bacillati</taxon>
        <taxon>Actinomycetota</taxon>
        <taxon>Actinomycetes</taxon>
        <taxon>Streptosporangiales</taxon>
        <taxon>Streptosporangiaceae</taxon>
        <taxon>Nonomuraea</taxon>
    </lineage>
</organism>
<dbReference type="PANTHER" id="PTHR23513">
    <property type="entry name" value="INTEGRAL MEMBRANE EFFLUX PROTEIN-RELATED"/>
    <property type="match status" value="1"/>
</dbReference>
<feature type="transmembrane region" description="Helical" evidence="7">
    <location>
        <begin position="314"/>
        <end position="333"/>
    </location>
</feature>
<keyword evidence="6 7" id="KW-0472">Membrane</keyword>
<evidence type="ECO:0000259" key="8">
    <source>
        <dbReference type="PROSITE" id="PS50850"/>
    </source>
</evidence>
<feature type="transmembrane region" description="Helical" evidence="7">
    <location>
        <begin position="354"/>
        <end position="373"/>
    </location>
</feature>
<keyword evidence="5 7" id="KW-1133">Transmembrane helix</keyword>
<evidence type="ECO:0000256" key="1">
    <source>
        <dbReference type="ARBA" id="ARBA00004651"/>
    </source>
</evidence>
<evidence type="ECO:0000256" key="5">
    <source>
        <dbReference type="ARBA" id="ARBA00022989"/>
    </source>
</evidence>
<sequence>MPVEQNVWRNSAFQRLVGADVLSQFGTQVTLVALPLTALLVLNAGPFQLGLLTAAEMAAFLVIGLPAGVWADRMRRRPILVAADAVRALALLSVPLAAFAGVLTLVQLYVVALVIGIGTVFFDVAHMSLLPSIVRTDDLSRGIGTLETLRSSAWLAGPGLGGWLVQVLTAPLALLADAISYACSALILSTIGAEESAAPQERRGSLRTEVAEGLRYVLGHRVLRRVALVGALNMLTNGLWAIVQPLFLVRELGLGAGVYGLIVSAMGVGGVLGGAIAPKIVDRYGNGGAMYGGALLAGLFPLIGGFAAEGWRVLLYPLGLCLLTAASVVFNVAQGSYRQAVTPDHLRGRMNASMRFLMWSAMPVGGVLGGLLAEQVSVGPLLWVACLGSAAAHLPVVVSPWIRRLRVEAA</sequence>
<keyword evidence="10" id="KW-1185">Reference proteome</keyword>
<evidence type="ECO:0000256" key="4">
    <source>
        <dbReference type="ARBA" id="ARBA00022692"/>
    </source>
</evidence>
<proteinExistence type="predicted"/>
<feature type="transmembrane region" description="Helical" evidence="7">
    <location>
        <begin position="47"/>
        <end position="67"/>
    </location>
</feature>
<dbReference type="CDD" id="cd06173">
    <property type="entry name" value="MFS_MefA_like"/>
    <property type="match status" value="1"/>
</dbReference>
<evidence type="ECO:0000256" key="3">
    <source>
        <dbReference type="ARBA" id="ARBA00022475"/>
    </source>
</evidence>
<feature type="transmembrane region" description="Helical" evidence="7">
    <location>
        <begin position="289"/>
        <end position="308"/>
    </location>
</feature>
<feature type="transmembrane region" description="Helical" evidence="7">
    <location>
        <begin position="226"/>
        <end position="248"/>
    </location>
</feature>
<evidence type="ECO:0000256" key="2">
    <source>
        <dbReference type="ARBA" id="ARBA00022448"/>
    </source>
</evidence>
<gene>
    <name evidence="9" type="ORF">ACFSKW_31265</name>
</gene>
<accession>A0ABW4T1Y4</accession>